<dbReference type="InterPro" id="IPR003961">
    <property type="entry name" value="FN3_dom"/>
</dbReference>
<keyword evidence="8 14" id="KW-0472">Membrane</keyword>
<evidence type="ECO:0000256" key="12">
    <source>
        <dbReference type="ARBA" id="ARBA00025115"/>
    </source>
</evidence>
<evidence type="ECO:0000259" key="16">
    <source>
        <dbReference type="PROSITE" id="PS50853"/>
    </source>
</evidence>
<evidence type="ECO:0000256" key="3">
    <source>
        <dbReference type="ARBA" id="ARBA00018975"/>
    </source>
</evidence>
<feature type="compositionally biased region" description="Polar residues" evidence="13">
    <location>
        <begin position="512"/>
        <end position="522"/>
    </location>
</feature>
<dbReference type="GO" id="GO:0009897">
    <property type="term" value="C:external side of plasma membrane"/>
    <property type="evidence" value="ECO:0007669"/>
    <property type="project" value="TreeGrafter"/>
</dbReference>
<accession>A0A4D9EGT1</accession>
<dbReference type="Pfam" id="PF09238">
    <property type="entry name" value="IL4Ra_N"/>
    <property type="match status" value="1"/>
</dbReference>
<dbReference type="Gene3D" id="2.60.40.10">
    <property type="entry name" value="Immunoglobulins"/>
    <property type="match status" value="2"/>
</dbReference>
<sequence>MADSLKAAVLALWTLFFSCATYHIMATGSIQTFDCFTDYARELTCHWGVAAQTNCSKEFRLYYRKEYFSTVYNACIPENGKGSSMNSISNCICIILPEYFMTGLTYHLALQANGTVLWNGTVIPVHIVKPRPPKNLTIEKSKNDNSYVLRWIESYSAGDMLYGEEVNYEVKYWNKQNPEEKFVKPFPYQTTNFEILATQLKRGYDYLVSVRRNYTGSYSTNWSDWSNAVEFHSDYGVTLEDSLQKIVLISCMLITALILICYFCFAIVKREWWDQIPNPAKSHLVVKNVKAAQISVWRKMLSTDEIKAPFHDVKQTHMEHQLSCKNCLAKYAQGQTLKGKDNVKSGEKPDSCLNKCGEWFPEEYAAVLIPEITLVEDSLEVCEYSTNTETESHEDNLGQIVLCPPCESSANSFIEHTQHNDALADMFIKLLECGTSIRDTEVPDFIIEEHKIFENCESENSSQQTPKENVVQDQQSCDTSHVCSFSTTASQNDYNCRAASTKSVRSEESFESGYQSSNTDTASPEAKNPPDMLHQSHFLCSSETQHDLLVLIKKSTNAPSSEIIKDGINSPAYQSFDSLMSQSTESCSTAYKSFDSLMSQSTESCSTAYKSFDSLVSQSTAFCSPAYQSFSSLLSQSTVSNSLTQCLENSSSSLSLVEFPENQILPCREEQAHRPHGDQSCYTDHKGDCTETAFQTTCSEDKDFPWFSSQTHDKVSFFLPEKEIHKQITCQNVPEKAAVISSPSVSNPSSYQPFDIALKHNNTHCDNNSEAFSESPYKPFINLLNNNLKETLPAIIVGESDLEIDLSDFL</sequence>
<dbReference type="AlphaFoldDB" id="A0A4D9EGT1"/>
<evidence type="ECO:0000256" key="9">
    <source>
        <dbReference type="ARBA" id="ARBA00023157"/>
    </source>
</evidence>
<keyword evidence="5 14" id="KW-0812">Transmembrane</keyword>
<dbReference type="InterPro" id="IPR036116">
    <property type="entry name" value="FN3_sf"/>
</dbReference>
<evidence type="ECO:0000256" key="13">
    <source>
        <dbReference type="SAM" id="MobiDB-lite"/>
    </source>
</evidence>
<gene>
    <name evidence="17" type="ORF">DR999_PMT06339</name>
</gene>
<organism evidence="17 18">
    <name type="scientific">Platysternon megacephalum</name>
    <name type="common">big-headed turtle</name>
    <dbReference type="NCBI Taxonomy" id="55544"/>
    <lineage>
        <taxon>Eukaryota</taxon>
        <taxon>Metazoa</taxon>
        <taxon>Chordata</taxon>
        <taxon>Craniata</taxon>
        <taxon>Vertebrata</taxon>
        <taxon>Euteleostomi</taxon>
        <taxon>Archelosauria</taxon>
        <taxon>Testudinata</taxon>
        <taxon>Testudines</taxon>
        <taxon>Cryptodira</taxon>
        <taxon>Durocryptodira</taxon>
        <taxon>Testudinoidea</taxon>
        <taxon>Platysternidae</taxon>
        <taxon>Platysternon</taxon>
    </lineage>
</organism>
<comment type="similarity">
    <text evidence="2">Belongs to the type I cytokine receptor family. Type 4 subfamily.</text>
</comment>
<comment type="caution">
    <text evidence="17">The sequence shown here is derived from an EMBL/GenBank/DDBJ whole genome shotgun (WGS) entry which is preliminary data.</text>
</comment>
<dbReference type="GO" id="GO:0004896">
    <property type="term" value="F:cytokine receptor activity"/>
    <property type="evidence" value="ECO:0007669"/>
    <property type="project" value="InterPro"/>
</dbReference>
<evidence type="ECO:0000256" key="7">
    <source>
        <dbReference type="ARBA" id="ARBA00022989"/>
    </source>
</evidence>
<evidence type="ECO:0000256" key="14">
    <source>
        <dbReference type="SAM" id="Phobius"/>
    </source>
</evidence>
<proteinExistence type="inferred from homology"/>
<keyword evidence="6 15" id="KW-0732">Signal</keyword>
<dbReference type="InterPro" id="IPR015319">
    <property type="entry name" value="IL-4_rcpt-alpha_N"/>
</dbReference>
<reference evidence="17 18" key="2">
    <citation type="submission" date="2019-04" db="EMBL/GenBank/DDBJ databases">
        <title>The genome sequence of big-headed turtle.</title>
        <authorList>
            <person name="Gong S."/>
        </authorList>
    </citation>
    <scope>NUCLEOTIDE SEQUENCE [LARGE SCALE GENOMIC DNA]</scope>
    <source>
        <strain evidence="17">DO16091913</strain>
        <tissue evidence="17">Muscle</tissue>
    </source>
</reference>
<feature type="signal peptide" evidence="15">
    <location>
        <begin position="1"/>
        <end position="21"/>
    </location>
</feature>
<dbReference type="EMBL" id="QXTE01000040">
    <property type="protein sequence ID" value="TFK10421.1"/>
    <property type="molecule type" value="Genomic_DNA"/>
</dbReference>
<evidence type="ECO:0000256" key="4">
    <source>
        <dbReference type="ARBA" id="ARBA00022553"/>
    </source>
</evidence>
<keyword evidence="4" id="KW-0597">Phosphoprotein</keyword>
<keyword evidence="17" id="KW-0371">Homeobox</keyword>
<name>A0A4D9EGT1_9SAUR</name>
<reference evidence="17 18" key="1">
    <citation type="submission" date="2019-04" db="EMBL/GenBank/DDBJ databases">
        <title>Draft genome of the big-headed turtle Platysternon megacephalum.</title>
        <authorList>
            <person name="Gong S."/>
        </authorList>
    </citation>
    <scope>NUCLEOTIDE SEQUENCE [LARGE SCALE GENOMIC DNA]</scope>
    <source>
        <strain evidence="17">DO16091913</strain>
        <tissue evidence="17">Muscle</tissue>
    </source>
</reference>
<evidence type="ECO:0000313" key="18">
    <source>
        <dbReference type="Proteomes" id="UP000297703"/>
    </source>
</evidence>
<dbReference type="SUPFAM" id="SSF49265">
    <property type="entry name" value="Fibronectin type III"/>
    <property type="match status" value="2"/>
</dbReference>
<keyword evidence="11" id="KW-0325">Glycoprotein</keyword>
<feature type="domain" description="Fibronectin type-III" evidence="16">
    <location>
        <begin position="132"/>
        <end position="236"/>
    </location>
</feature>
<feature type="chain" id="PRO_5020021168" description="Interleukin-4 receptor subunit alpha" evidence="15">
    <location>
        <begin position="22"/>
        <end position="810"/>
    </location>
</feature>
<protein>
    <recommendedName>
        <fullName evidence="3">Interleukin-4 receptor subunit alpha</fullName>
    </recommendedName>
</protein>
<evidence type="ECO:0000313" key="17">
    <source>
        <dbReference type="EMBL" id="TFK10421.1"/>
    </source>
</evidence>
<evidence type="ECO:0000256" key="10">
    <source>
        <dbReference type="ARBA" id="ARBA00023170"/>
    </source>
</evidence>
<dbReference type="OrthoDB" id="8962741at2759"/>
<comment type="function">
    <text evidence="12">Receptor for both interleukin 4 and interleukin 13. Couples to the JAK1/2/3-STAT6 pathway. The IL4 response is involved in promoting Th2 differentiation. The IL4/IL13 responses are involved in regulating IgE production and, chemokine and mucus production at sites of allergic inflammation. In certain cell types, can signal through activation of insulin receptor substrates, IRS1/IRS2.</text>
</comment>
<dbReference type="PROSITE" id="PS51257">
    <property type="entry name" value="PROKAR_LIPOPROTEIN"/>
    <property type="match status" value="1"/>
</dbReference>
<evidence type="ECO:0000256" key="6">
    <source>
        <dbReference type="ARBA" id="ARBA00022729"/>
    </source>
</evidence>
<keyword evidence="18" id="KW-1185">Reference proteome</keyword>
<dbReference type="PANTHER" id="PTHR23037:SF32">
    <property type="entry name" value="INTERLEUKIN-4 RECEPTOR SUBUNIT ALPHA"/>
    <property type="match status" value="1"/>
</dbReference>
<keyword evidence="7 14" id="KW-1133">Transmembrane helix</keyword>
<evidence type="ECO:0000256" key="5">
    <source>
        <dbReference type="ARBA" id="ARBA00022692"/>
    </source>
</evidence>
<dbReference type="PANTHER" id="PTHR23037">
    <property type="entry name" value="CYTOKINE RECEPTOR"/>
    <property type="match status" value="1"/>
</dbReference>
<dbReference type="Proteomes" id="UP000297703">
    <property type="component" value="Unassembled WGS sequence"/>
</dbReference>
<dbReference type="GO" id="GO:0002532">
    <property type="term" value="P:production of molecular mediator involved in inflammatory response"/>
    <property type="evidence" value="ECO:0007669"/>
    <property type="project" value="InterPro"/>
</dbReference>
<keyword evidence="17" id="KW-0238">DNA-binding</keyword>
<dbReference type="PROSITE" id="PS50853">
    <property type="entry name" value="FN3"/>
    <property type="match status" value="1"/>
</dbReference>
<evidence type="ECO:0000256" key="15">
    <source>
        <dbReference type="SAM" id="SignalP"/>
    </source>
</evidence>
<feature type="transmembrane region" description="Helical" evidence="14">
    <location>
        <begin position="246"/>
        <end position="268"/>
    </location>
</feature>
<dbReference type="STRING" id="55544.A0A4D9EGT1"/>
<keyword evidence="10" id="KW-0675">Receptor</keyword>
<dbReference type="InterPro" id="IPR003531">
    <property type="entry name" value="Hempt_rcpt_S_F1_CS"/>
</dbReference>
<keyword evidence="9" id="KW-1015">Disulfide bond</keyword>
<evidence type="ECO:0000256" key="8">
    <source>
        <dbReference type="ARBA" id="ARBA00023136"/>
    </source>
</evidence>
<feature type="region of interest" description="Disordered" evidence="13">
    <location>
        <begin position="507"/>
        <end position="532"/>
    </location>
</feature>
<dbReference type="GO" id="GO:0003677">
    <property type="term" value="F:DNA binding"/>
    <property type="evidence" value="ECO:0007669"/>
    <property type="project" value="UniProtKB-KW"/>
</dbReference>
<dbReference type="CDD" id="cd00063">
    <property type="entry name" value="FN3"/>
    <property type="match status" value="1"/>
</dbReference>
<dbReference type="InterPro" id="IPR013783">
    <property type="entry name" value="Ig-like_fold"/>
</dbReference>
<evidence type="ECO:0000256" key="2">
    <source>
        <dbReference type="ARBA" id="ARBA00008280"/>
    </source>
</evidence>
<dbReference type="PROSITE" id="PS01355">
    <property type="entry name" value="HEMATOPO_REC_S_F1"/>
    <property type="match status" value="1"/>
</dbReference>
<evidence type="ECO:0000256" key="11">
    <source>
        <dbReference type="ARBA" id="ARBA00023180"/>
    </source>
</evidence>
<comment type="subcellular location">
    <subcellularLocation>
        <location evidence="1">Membrane</location>
        <topology evidence="1">Single-pass type I membrane protein</topology>
    </subcellularLocation>
</comment>
<evidence type="ECO:0000256" key="1">
    <source>
        <dbReference type="ARBA" id="ARBA00004479"/>
    </source>
</evidence>